<dbReference type="Pfam" id="PF13417">
    <property type="entry name" value="GST_N_3"/>
    <property type="match status" value="1"/>
</dbReference>
<feature type="domain" description="GST C-terminal" evidence="2">
    <location>
        <begin position="84"/>
        <end position="204"/>
    </location>
</feature>
<dbReference type="STRING" id="420953.SAMN05192543_105502"/>
<proteinExistence type="predicted"/>
<dbReference type="InterPro" id="IPR036249">
    <property type="entry name" value="Thioredoxin-like_sf"/>
</dbReference>
<gene>
    <name evidence="3" type="ORF">SAMN05192543_105502</name>
</gene>
<evidence type="ECO:0000259" key="1">
    <source>
        <dbReference type="PROSITE" id="PS50404"/>
    </source>
</evidence>
<dbReference type="Proteomes" id="UP000199548">
    <property type="component" value="Unassembled WGS sequence"/>
</dbReference>
<dbReference type="InterPro" id="IPR036282">
    <property type="entry name" value="Glutathione-S-Trfase_C_sf"/>
</dbReference>
<reference evidence="3 4" key="1">
    <citation type="submission" date="2016-10" db="EMBL/GenBank/DDBJ databases">
        <authorList>
            <person name="de Groot N.N."/>
        </authorList>
    </citation>
    <scope>NUCLEOTIDE SEQUENCE [LARGE SCALE GENOMIC DNA]</scope>
    <source>
        <strain evidence="3 4">LMG 23650</strain>
    </source>
</reference>
<evidence type="ECO:0000313" key="4">
    <source>
        <dbReference type="Proteomes" id="UP000199548"/>
    </source>
</evidence>
<dbReference type="PANTHER" id="PTHR44051:SF8">
    <property type="entry name" value="GLUTATHIONE S-TRANSFERASE GSTA"/>
    <property type="match status" value="1"/>
</dbReference>
<dbReference type="CDD" id="cd00570">
    <property type="entry name" value="GST_N_family"/>
    <property type="match status" value="1"/>
</dbReference>
<keyword evidence="4" id="KW-1185">Reference proteome</keyword>
<organism evidence="3 4">
    <name type="scientific">Paraburkholderia megapolitana</name>
    <dbReference type="NCBI Taxonomy" id="420953"/>
    <lineage>
        <taxon>Bacteria</taxon>
        <taxon>Pseudomonadati</taxon>
        <taxon>Pseudomonadota</taxon>
        <taxon>Betaproteobacteria</taxon>
        <taxon>Burkholderiales</taxon>
        <taxon>Burkholderiaceae</taxon>
        <taxon>Paraburkholderia</taxon>
    </lineage>
</organism>
<evidence type="ECO:0000259" key="2">
    <source>
        <dbReference type="PROSITE" id="PS50405"/>
    </source>
</evidence>
<dbReference type="PROSITE" id="PS50404">
    <property type="entry name" value="GST_NTER"/>
    <property type="match status" value="1"/>
</dbReference>
<dbReference type="CDD" id="cd03205">
    <property type="entry name" value="GST_C_6"/>
    <property type="match status" value="1"/>
</dbReference>
<dbReference type="SFLD" id="SFLDG00358">
    <property type="entry name" value="Main_(cytGST)"/>
    <property type="match status" value="1"/>
</dbReference>
<dbReference type="RefSeq" id="WP_091014434.1">
    <property type="nucleotide sequence ID" value="NZ_CP041745.1"/>
</dbReference>
<sequence>MQLIGMLDSPYVRRVAISLAVLGLPFEHRNLSVFRHYDEFAKINPVVKAPTLVEDDGTVLIDSSLILDHLDRKFAPERRLMPEDPAARQRAQQVTGFALAAAEKTVQNVYERNLRPAERQHEPWVERVQTQMHHAFAQLETLVAGHDGWLFGDRLMQPDITTAVAWRFTQFILPGTVDPAQYPALAAFSARAEALPEFIATPLE</sequence>
<dbReference type="InterPro" id="IPR004045">
    <property type="entry name" value="Glutathione_S-Trfase_N"/>
</dbReference>
<dbReference type="EMBL" id="FOQU01000005">
    <property type="protein sequence ID" value="SFJ12201.1"/>
    <property type="molecule type" value="Genomic_DNA"/>
</dbReference>
<accession>A0A1I3NSE8</accession>
<dbReference type="SUPFAM" id="SSF52833">
    <property type="entry name" value="Thioredoxin-like"/>
    <property type="match status" value="1"/>
</dbReference>
<dbReference type="InterPro" id="IPR040079">
    <property type="entry name" value="Glutathione_S-Trfase"/>
</dbReference>
<protein>
    <submittedName>
        <fullName evidence="3">Glutathione S-transferase</fullName>
    </submittedName>
</protein>
<dbReference type="GO" id="GO:0016740">
    <property type="term" value="F:transferase activity"/>
    <property type="evidence" value="ECO:0007669"/>
    <property type="project" value="UniProtKB-KW"/>
</dbReference>
<dbReference type="InterPro" id="IPR010987">
    <property type="entry name" value="Glutathione-S-Trfase_C-like"/>
</dbReference>
<dbReference type="OrthoDB" id="8634103at2"/>
<dbReference type="SUPFAM" id="SSF47616">
    <property type="entry name" value="GST C-terminal domain-like"/>
    <property type="match status" value="1"/>
</dbReference>
<dbReference type="PROSITE" id="PS50405">
    <property type="entry name" value="GST_CTER"/>
    <property type="match status" value="1"/>
</dbReference>
<dbReference type="Gene3D" id="3.40.30.10">
    <property type="entry name" value="Glutaredoxin"/>
    <property type="match status" value="1"/>
</dbReference>
<dbReference type="Gene3D" id="1.20.1050.10">
    <property type="match status" value="1"/>
</dbReference>
<feature type="domain" description="GST N-terminal" evidence="1">
    <location>
        <begin position="1"/>
        <end position="78"/>
    </location>
</feature>
<name>A0A1I3NSE8_9BURK</name>
<dbReference type="PANTHER" id="PTHR44051">
    <property type="entry name" value="GLUTATHIONE S-TRANSFERASE-RELATED"/>
    <property type="match status" value="1"/>
</dbReference>
<dbReference type="AlphaFoldDB" id="A0A1I3NSE8"/>
<evidence type="ECO:0000313" key="3">
    <source>
        <dbReference type="EMBL" id="SFJ12201.1"/>
    </source>
</evidence>
<keyword evidence="3" id="KW-0808">Transferase</keyword>
<dbReference type="Pfam" id="PF13410">
    <property type="entry name" value="GST_C_2"/>
    <property type="match status" value="1"/>
</dbReference>
<dbReference type="SFLD" id="SFLDS00019">
    <property type="entry name" value="Glutathione_Transferase_(cytos"/>
    <property type="match status" value="1"/>
</dbReference>